<name>A0ABU1NWF3_9BACL</name>
<dbReference type="Proteomes" id="UP001267290">
    <property type="component" value="Unassembled WGS sequence"/>
</dbReference>
<evidence type="ECO:0000313" key="3">
    <source>
        <dbReference type="Proteomes" id="UP001267290"/>
    </source>
</evidence>
<reference evidence="2 3" key="1">
    <citation type="submission" date="2023-07" db="EMBL/GenBank/DDBJ databases">
        <title>Sorghum-associated microbial communities from plants grown in Nebraska, USA.</title>
        <authorList>
            <person name="Schachtman D."/>
        </authorList>
    </citation>
    <scope>NUCLEOTIDE SEQUENCE [LARGE SCALE GENOMIC DNA]</scope>
    <source>
        <strain evidence="2 3">CC258</strain>
    </source>
</reference>
<feature type="compositionally biased region" description="Low complexity" evidence="1">
    <location>
        <begin position="218"/>
        <end position="230"/>
    </location>
</feature>
<proteinExistence type="predicted"/>
<organism evidence="2 3">
    <name type="scientific">Paenibacillus qinlingensis</name>
    <dbReference type="NCBI Taxonomy" id="1837343"/>
    <lineage>
        <taxon>Bacteria</taxon>
        <taxon>Bacillati</taxon>
        <taxon>Bacillota</taxon>
        <taxon>Bacilli</taxon>
        <taxon>Bacillales</taxon>
        <taxon>Paenibacillaceae</taxon>
        <taxon>Paenibacillus</taxon>
    </lineage>
</organism>
<evidence type="ECO:0000256" key="1">
    <source>
        <dbReference type="SAM" id="MobiDB-lite"/>
    </source>
</evidence>
<dbReference type="SUPFAM" id="SSF58113">
    <property type="entry name" value="Apolipoprotein A-I"/>
    <property type="match status" value="1"/>
</dbReference>
<dbReference type="EMBL" id="JAVDSB010000004">
    <property type="protein sequence ID" value="MDR6551802.1"/>
    <property type="molecule type" value="Genomic_DNA"/>
</dbReference>
<gene>
    <name evidence="2" type="ORF">J2736_002991</name>
</gene>
<protein>
    <submittedName>
        <fullName evidence="2">Uncharacterized protein YjgD (DUF1641 family)</fullName>
    </submittedName>
</protein>
<feature type="region of interest" description="Disordered" evidence="1">
    <location>
        <begin position="206"/>
        <end position="230"/>
    </location>
</feature>
<dbReference type="RefSeq" id="WP_310499361.1">
    <property type="nucleotide sequence ID" value="NZ_JAVDSB010000004.1"/>
</dbReference>
<sequence>MKGLVITLILLTLPFWVGIHLAHATGTLSSIELLNKITQPIAESVTDPLKPIAGVAGELTDKVVLPVVETVTEPLKPITEAVGELTDEVVQPVADAVTEPLKPIAEAAEELTDELVQPVVDAVTEPLKPIAEAVGELTDEVVQPVVDAVTEPLKPIVEAVGELTDEVVQPVVDAVTEPLKPIAEAVGELTDEVVQPELDLVISPAESTTADKSPPPQAGSSGIASSSAPSLPVASRLETVGGSYMAAIQSIPKPTPPLSKEKSHQSAITNSSNKFMNAHTSQFPERETIPTIPSSKPTLPPSASAVGSLLPLVASVKDGKAKPSYSGNYLKAVLIDKADARIQCILMSWHCRTRHYLSWPHAPPLRPPVAPALDNCFSQSRTKECNLDALYKSQDQANVKRQTDYYERFNTMVKEDEESVSVQNVPRASEKTIQKCVRRL</sequence>
<dbReference type="Gene3D" id="1.20.120.20">
    <property type="entry name" value="Apolipoprotein"/>
    <property type="match status" value="1"/>
</dbReference>
<keyword evidence="3" id="KW-1185">Reference proteome</keyword>
<evidence type="ECO:0000313" key="2">
    <source>
        <dbReference type="EMBL" id="MDR6551802.1"/>
    </source>
</evidence>
<comment type="caution">
    <text evidence="2">The sequence shown here is derived from an EMBL/GenBank/DDBJ whole genome shotgun (WGS) entry which is preliminary data.</text>
</comment>
<accession>A0ABU1NWF3</accession>